<feature type="binding site" evidence="7">
    <location>
        <position position="379"/>
    </location>
    <ligand>
        <name>L-glutamate</name>
        <dbReference type="ChEBI" id="CHEBI:29985"/>
    </ligand>
</feature>
<dbReference type="EC" id="6.3.1.2" evidence="14"/>
<dbReference type="PANTHER" id="PTHR43407">
    <property type="entry name" value="GLUTAMINE SYNTHETASE"/>
    <property type="match status" value="1"/>
</dbReference>
<sequence>MVSTEEVLKVVEKIKSENVRWIDIHFVDVPGRLQHTTFPARELLDDPEETFNVAIGGFDGSSITGFTVINESDMLLRPIPETFAIIPDDWQNPPGVAAGRTARFIAQIFWGGYKKGEAPRFEKDPRYIAERAESYLAEQGYKAYFGPEVEFTLFDKLKVDINMPWHKMCVEINYSGAPWDTQLPIMKFKQGYFPANPYDKLFWIRQEIASVLEDYFGFQVEAHHHEVAGAGQGEIDFRFDTAVRAADKVVTLKYVVKNIAAKYGMVATFMPKPIYGDNGNGMHTHQSLWDIKSNKNLFYDPNDEYAELSQLARYYIGGILKHARALSAIVNPTTSSYKRLVPGYEAPIYIAWSKSNRSAIIRVPNYMRGIEKAARIEYRSPDPSTNPYLAFAAMVAAGLDGIRKKIEPPDPVDENIYAMDPKKKAELEEIVKKQLDTKLQLPSSLCEALDELESDHDWLFPIFTKEMYETWIELKREDCKRLNAYPHPVEYYEYFDI</sequence>
<accession>A0A0U2VD71</accession>
<organism evidence="17 18">
    <name type="scientific">Ignicoccus islandicus DSM 13165</name>
    <dbReference type="NCBI Taxonomy" id="940295"/>
    <lineage>
        <taxon>Archaea</taxon>
        <taxon>Thermoproteota</taxon>
        <taxon>Thermoprotei</taxon>
        <taxon>Desulfurococcales</taxon>
        <taxon>Desulfurococcaceae</taxon>
        <taxon>Ignicoccus</taxon>
    </lineage>
</organism>
<comment type="subcellular location">
    <subcellularLocation>
        <location evidence="1 13">Cytoplasm</location>
    </subcellularLocation>
</comment>
<feature type="binding site" evidence="9">
    <location>
        <position position="283"/>
    </location>
    <ligand>
        <name>Mg(2+)</name>
        <dbReference type="ChEBI" id="CHEBI:18420"/>
        <label>1</label>
    </ligand>
</feature>
<evidence type="ECO:0000256" key="5">
    <source>
        <dbReference type="ARBA" id="ARBA00022741"/>
    </source>
</evidence>
<feature type="binding site" evidence="7">
    <location>
        <position position="357"/>
    </location>
    <ligand>
        <name>L-glutamate</name>
        <dbReference type="ChEBI" id="CHEBI:29985"/>
    </ligand>
</feature>
<feature type="binding site" evidence="7">
    <location>
        <position position="345"/>
    </location>
    <ligand>
        <name>L-glutamate</name>
        <dbReference type="ChEBI" id="CHEBI:29985"/>
    </ligand>
</feature>
<dbReference type="AlphaFoldDB" id="A0A0U2VD71"/>
<evidence type="ECO:0000313" key="18">
    <source>
        <dbReference type="Proteomes" id="UP000060778"/>
    </source>
</evidence>
<dbReference type="SUPFAM" id="SSF55931">
    <property type="entry name" value="Glutamine synthetase/guanido kinase"/>
    <property type="match status" value="1"/>
</dbReference>
<dbReference type="Proteomes" id="UP000060778">
    <property type="component" value="Chromosome"/>
</dbReference>
<dbReference type="STRING" id="940295.EYM_07200"/>
<evidence type="ECO:0000256" key="3">
    <source>
        <dbReference type="ARBA" id="ARBA00022490"/>
    </source>
</evidence>
<feature type="binding site" evidence="8">
    <location>
        <begin position="285"/>
        <end position="287"/>
    </location>
    <ligand>
        <name>ATP</name>
        <dbReference type="ChEBI" id="CHEBI:30616"/>
    </ligand>
</feature>
<keyword evidence="10" id="KW-0597">Phosphoprotein</keyword>
<dbReference type="GO" id="GO:0019740">
    <property type="term" value="P:nitrogen utilization"/>
    <property type="evidence" value="ECO:0007669"/>
    <property type="project" value="TreeGrafter"/>
</dbReference>
<dbReference type="PROSITE" id="PS51986">
    <property type="entry name" value="GS_BETA_GRASP"/>
    <property type="match status" value="1"/>
</dbReference>
<feature type="binding site" evidence="8">
    <location>
        <position position="372"/>
    </location>
    <ligand>
        <name>ATP</name>
        <dbReference type="ChEBI" id="CHEBI:30616"/>
    </ligand>
</feature>
<evidence type="ECO:0000313" key="17">
    <source>
        <dbReference type="EMBL" id="ALU12018.1"/>
    </source>
</evidence>
<dbReference type="SMART" id="SM01230">
    <property type="entry name" value="Gln-synt_C"/>
    <property type="match status" value="1"/>
</dbReference>
<comment type="catalytic activity">
    <reaction evidence="14">
        <text>L-glutamate + NH4(+) + ATP = L-glutamine + ADP + phosphate + H(+)</text>
        <dbReference type="Rhea" id="RHEA:16169"/>
        <dbReference type="ChEBI" id="CHEBI:15378"/>
        <dbReference type="ChEBI" id="CHEBI:28938"/>
        <dbReference type="ChEBI" id="CHEBI:29985"/>
        <dbReference type="ChEBI" id="CHEBI:30616"/>
        <dbReference type="ChEBI" id="CHEBI:43474"/>
        <dbReference type="ChEBI" id="CHEBI:58359"/>
        <dbReference type="ChEBI" id="CHEBI:456216"/>
        <dbReference type="EC" id="6.3.1.2"/>
    </reaction>
</comment>
<feature type="domain" description="GS catalytic" evidence="16">
    <location>
        <begin position="125"/>
        <end position="497"/>
    </location>
</feature>
<evidence type="ECO:0000256" key="12">
    <source>
        <dbReference type="RuleBase" id="RU000384"/>
    </source>
</evidence>
<evidence type="ECO:0000256" key="13">
    <source>
        <dbReference type="RuleBase" id="RU000385"/>
    </source>
</evidence>
<dbReference type="Pfam" id="PF00120">
    <property type="entry name" value="Gln-synt_C"/>
    <property type="match status" value="1"/>
</dbReference>
<proteinExistence type="inferred from homology"/>
<keyword evidence="5 8" id="KW-0547">Nucleotide-binding</keyword>
<evidence type="ECO:0000256" key="8">
    <source>
        <dbReference type="PIRSR" id="PIRSR604809-2"/>
    </source>
</evidence>
<dbReference type="InterPro" id="IPR004809">
    <property type="entry name" value="Gln_synth_I"/>
</dbReference>
<dbReference type="InterPro" id="IPR008147">
    <property type="entry name" value="Gln_synt_N"/>
</dbReference>
<feature type="binding site" evidence="8">
    <location>
        <position position="357"/>
    </location>
    <ligand>
        <name>ATP</name>
        <dbReference type="ChEBI" id="CHEBI:30616"/>
    </ligand>
</feature>
<evidence type="ECO:0000256" key="4">
    <source>
        <dbReference type="ARBA" id="ARBA00022598"/>
    </source>
</evidence>
<dbReference type="GO" id="GO:0005737">
    <property type="term" value="C:cytoplasm"/>
    <property type="evidence" value="ECO:0007669"/>
    <property type="project" value="UniProtKB-SubCell"/>
</dbReference>
<feature type="binding site" evidence="9">
    <location>
        <position position="234"/>
    </location>
    <ligand>
        <name>Mg(2+)</name>
        <dbReference type="ChEBI" id="CHEBI:18420"/>
        <label>1</label>
    </ligand>
</feature>
<dbReference type="SUPFAM" id="SSF54368">
    <property type="entry name" value="Glutamine synthetase, N-terminal domain"/>
    <property type="match status" value="1"/>
</dbReference>
<dbReference type="PROSITE" id="PS51987">
    <property type="entry name" value="GS_CATALYTIC"/>
    <property type="match status" value="1"/>
</dbReference>
<feature type="binding site" evidence="9">
    <location>
        <position position="377"/>
    </location>
    <ligand>
        <name>Mg(2+)</name>
        <dbReference type="ChEBI" id="CHEBI:18420"/>
        <label>1</label>
    </ligand>
</feature>
<gene>
    <name evidence="17" type="ORF">EYM_07200</name>
</gene>
<evidence type="ECO:0000256" key="14">
    <source>
        <dbReference type="RuleBase" id="RU004356"/>
    </source>
</evidence>
<dbReference type="GO" id="GO:0016020">
    <property type="term" value="C:membrane"/>
    <property type="evidence" value="ECO:0007669"/>
    <property type="project" value="TreeGrafter"/>
</dbReference>
<dbReference type="InterPro" id="IPR027303">
    <property type="entry name" value="Gln_synth_gly_rich_site"/>
</dbReference>
<dbReference type="Gene3D" id="3.10.20.70">
    <property type="entry name" value="Glutamine synthetase, N-terminal domain"/>
    <property type="match status" value="1"/>
</dbReference>
<feature type="binding site" evidence="7">
    <location>
        <begin position="278"/>
        <end position="279"/>
    </location>
    <ligand>
        <name>L-glutamate</name>
        <dbReference type="ChEBI" id="CHEBI:29985"/>
    </ligand>
</feature>
<keyword evidence="9" id="KW-0479">Metal-binding</keyword>
<feature type="binding site" evidence="9">
    <location>
        <position position="148"/>
    </location>
    <ligand>
        <name>Mg(2+)</name>
        <dbReference type="ChEBI" id="CHEBI:18420"/>
        <label>1</label>
    </ligand>
</feature>
<evidence type="ECO:0000256" key="2">
    <source>
        <dbReference type="ARBA" id="ARBA00009897"/>
    </source>
</evidence>
<dbReference type="NCBIfam" id="TIGR00653">
    <property type="entry name" value="GlnA"/>
    <property type="match status" value="1"/>
</dbReference>
<dbReference type="Pfam" id="PF03951">
    <property type="entry name" value="Gln-synt_N"/>
    <property type="match status" value="1"/>
</dbReference>
<evidence type="ECO:0000256" key="10">
    <source>
        <dbReference type="PIRSR" id="PIRSR604809-50"/>
    </source>
</evidence>
<dbReference type="InterPro" id="IPR014746">
    <property type="entry name" value="Gln_synth/guanido_kin_cat_dom"/>
</dbReference>
<evidence type="ECO:0000256" key="9">
    <source>
        <dbReference type="PIRSR" id="PIRSR604809-3"/>
    </source>
</evidence>
<keyword evidence="6 8" id="KW-0067">ATP-binding</keyword>
<feature type="binding site" evidence="8">
    <location>
        <begin position="237"/>
        <end position="239"/>
    </location>
    <ligand>
        <name>ATP</name>
        <dbReference type="ChEBI" id="CHEBI:30616"/>
    </ligand>
</feature>
<feature type="binding site" evidence="9">
    <location>
        <position position="226"/>
    </location>
    <ligand>
        <name>Mg(2+)</name>
        <dbReference type="ChEBI" id="CHEBI:18420"/>
        <label>1</label>
    </ligand>
</feature>
<dbReference type="InterPro" id="IPR027302">
    <property type="entry name" value="Gln_synth_N_conserv_site"/>
</dbReference>
<evidence type="ECO:0000256" key="11">
    <source>
        <dbReference type="PROSITE-ProRule" id="PRU01330"/>
    </source>
</evidence>
<dbReference type="InterPro" id="IPR036651">
    <property type="entry name" value="Gln_synt_N_sf"/>
</dbReference>
<dbReference type="PATRIC" id="fig|940295.4.peg.1399"/>
<dbReference type="PROSITE" id="PS00180">
    <property type="entry name" value="GLNA_1"/>
    <property type="match status" value="1"/>
</dbReference>
<keyword evidence="18" id="KW-1185">Reference proteome</keyword>
<protein>
    <recommendedName>
        <fullName evidence="14">Glutamine synthetase</fullName>
        <ecNumber evidence="14">6.3.1.2</ecNumber>
    </recommendedName>
</protein>
<dbReference type="GO" id="GO:0006542">
    <property type="term" value="P:glutamine biosynthetic process"/>
    <property type="evidence" value="ECO:0007669"/>
    <property type="project" value="InterPro"/>
</dbReference>
<keyword evidence="3 13" id="KW-0963">Cytoplasm</keyword>
<feature type="binding site" evidence="7">
    <location>
        <position position="339"/>
    </location>
    <ligand>
        <name>L-glutamate</name>
        <dbReference type="ChEBI" id="CHEBI:29985"/>
    </ligand>
</feature>
<keyword evidence="4 14" id="KW-0436">Ligase</keyword>
<comment type="similarity">
    <text evidence="2 11 12">Belongs to the glutamine synthetase family.</text>
</comment>
<evidence type="ECO:0000256" key="6">
    <source>
        <dbReference type="ARBA" id="ARBA00022840"/>
    </source>
</evidence>
<evidence type="ECO:0000256" key="7">
    <source>
        <dbReference type="PIRSR" id="PIRSR604809-1"/>
    </source>
</evidence>
<evidence type="ECO:0000256" key="1">
    <source>
        <dbReference type="ARBA" id="ARBA00004496"/>
    </source>
</evidence>
<dbReference type="GO" id="GO:0004356">
    <property type="term" value="F:glutamine synthetase activity"/>
    <property type="evidence" value="ECO:0007669"/>
    <property type="project" value="UniProtKB-EC"/>
</dbReference>
<reference evidence="17 18" key="1">
    <citation type="submission" date="2013-11" db="EMBL/GenBank/DDBJ databases">
        <title>Comparative genomics of Ignicoccus.</title>
        <authorList>
            <person name="Podar M."/>
        </authorList>
    </citation>
    <scope>NUCLEOTIDE SEQUENCE [LARGE SCALE GENOMIC DNA]</scope>
    <source>
        <strain evidence="17 18">DSM 13165</strain>
    </source>
</reference>
<dbReference type="EMBL" id="CP006867">
    <property type="protein sequence ID" value="ALU12018.1"/>
    <property type="molecule type" value="Genomic_DNA"/>
</dbReference>
<dbReference type="KEGG" id="iis:EYM_07200"/>
<dbReference type="GO" id="GO:0046872">
    <property type="term" value="F:metal ion binding"/>
    <property type="evidence" value="ECO:0007669"/>
    <property type="project" value="UniProtKB-KW"/>
</dbReference>
<evidence type="ECO:0000259" key="15">
    <source>
        <dbReference type="PROSITE" id="PS51986"/>
    </source>
</evidence>
<dbReference type="PROSITE" id="PS00181">
    <property type="entry name" value="GLNA_ATP"/>
    <property type="match status" value="1"/>
</dbReference>
<keyword evidence="9" id="KW-0460">Magnesium</keyword>
<dbReference type="PANTHER" id="PTHR43407:SF1">
    <property type="entry name" value="LENGSIN"/>
    <property type="match status" value="1"/>
</dbReference>
<evidence type="ECO:0000259" key="16">
    <source>
        <dbReference type="PROSITE" id="PS51987"/>
    </source>
</evidence>
<feature type="modified residue" description="O-AMP-tyrosine" evidence="10">
    <location>
        <position position="417"/>
    </location>
</feature>
<dbReference type="InterPro" id="IPR008146">
    <property type="entry name" value="Gln_synth_cat_dom"/>
</dbReference>
<name>A0A0U2VD71_9CREN</name>
<feature type="binding site" evidence="9">
    <location>
        <position position="150"/>
    </location>
    <ligand>
        <name>Mg(2+)</name>
        <dbReference type="ChEBI" id="CHEBI:18420"/>
        <label>1</label>
    </ligand>
</feature>
<comment type="cofactor">
    <cofactor evidence="9">
        <name>Mg(2+)</name>
        <dbReference type="ChEBI" id="CHEBI:18420"/>
    </cofactor>
    <text evidence="9">Binds 2 Mg(2+) ions per subunit.</text>
</comment>
<feature type="domain" description="GS beta-grasp" evidence="15">
    <location>
        <begin position="17"/>
        <end position="113"/>
    </location>
</feature>
<dbReference type="GO" id="GO:0005524">
    <property type="term" value="F:ATP binding"/>
    <property type="evidence" value="ECO:0007669"/>
    <property type="project" value="UniProtKB-KW"/>
</dbReference>
<dbReference type="Gene3D" id="3.30.590.10">
    <property type="entry name" value="Glutamine synthetase/guanido kinase, catalytic domain"/>
    <property type="match status" value="1"/>
</dbReference>
<feature type="binding site" evidence="8">
    <location>
        <position position="221"/>
    </location>
    <ligand>
        <name>ATP</name>
        <dbReference type="ChEBI" id="CHEBI:30616"/>
    </ligand>
</feature>